<protein>
    <submittedName>
        <fullName evidence="1">Uncharacterized protein</fullName>
    </submittedName>
</protein>
<name>A0A1E2RV00_9HYPH</name>
<gene>
    <name evidence="1" type="ORF">A7A08_03101</name>
</gene>
<organism evidence="1 2">
    <name type="scientific">Methyloligella halotolerans</name>
    <dbReference type="NCBI Taxonomy" id="1177755"/>
    <lineage>
        <taxon>Bacteria</taxon>
        <taxon>Pseudomonadati</taxon>
        <taxon>Pseudomonadota</taxon>
        <taxon>Alphaproteobacteria</taxon>
        <taxon>Hyphomicrobiales</taxon>
        <taxon>Hyphomicrobiaceae</taxon>
        <taxon>Methyloligella</taxon>
    </lineage>
</organism>
<proteinExistence type="predicted"/>
<comment type="caution">
    <text evidence="1">The sequence shown here is derived from an EMBL/GenBank/DDBJ whole genome shotgun (WGS) entry which is preliminary data.</text>
</comment>
<reference evidence="1 2" key="1">
    <citation type="submission" date="2016-07" db="EMBL/GenBank/DDBJ databases">
        <title>Draft genome sequence of Methyloligella halotolerans C2T (VKM B-2706T=CCUG 61687T=DSM 25045T), a halotolerant polyhydroxybutyrate accumulating methylotroph.</title>
        <authorList>
            <person name="Vasilenko O.V."/>
            <person name="Doronina N.V."/>
            <person name="Poroshina M.N."/>
            <person name="Tarlachkov S.V."/>
            <person name="Trotsenko Y.A."/>
        </authorList>
    </citation>
    <scope>NUCLEOTIDE SEQUENCE [LARGE SCALE GENOMIC DNA]</scope>
    <source>
        <strain evidence="1 2">VKM B-2706</strain>
    </source>
</reference>
<dbReference type="AlphaFoldDB" id="A0A1E2RV00"/>
<dbReference type="EMBL" id="MASI01000011">
    <property type="protein sequence ID" value="ODA66086.1"/>
    <property type="molecule type" value="Genomic_DNA"/>
</dbReference>
<accession>A0A1E2RV00</accession>
<dbReference type="Proteomes" id="UP000095087">
    <property type="component" value="Unassembled WGS sequence"/>
</dbReference>
<sequence>MPVASIRSELPAASTSTSYVEPEAKVTAPATLMVPMELPGAIVPPFLMTVFPTVPPPINLPAFTVTSPDVPLAMNVPPLTVDELMIEPPSAISSVPDLSVVGPV</sequence>
<keyword evidence="2" id="KW-1185">Reference proteome</keyword>
<evidence type="ECO:0000313" key="2">
    <source>
        <dbReference type="Proteomes" id="UP000095087"/>
    </source>
</evidence>
<evidence type="ECO:0000313" key="1">
    <source>
        <dbReference type="EMBL" id="ODA66086.1"/>
    </source>
</evidence>